<dbReference type="Pfam" id="PF00067">
    <property type="entry name" value="p450"/>
    <property type="match status" value="1"/>
</dbReference>
<evidence type="ECO:0000256" key="4">
    <source>
        <dbReference type="ARBA" id="ARBA00022617"/>
    </source>
</evidence>
<protein>
    <recommendedName>
        <fullName evidence="13">Cytochrome P450</fullName>
    </recommendedName>
</protein>
<comment type="cofactor">
    <cofactor evidence="1 9">
        <name>heme</name>
        <dbReference type="ChEBI" id="CHEBI:30413"/>
    </cofactor>
</comment>
<dbReference type="GO" id="GO:0016705">
    <property type="term" value="F:oxidoreductase activity, acting on paired donors, with incorporation or reduction of molecular oxygen"/>
    <property type="evidence" value="ECO:0007669"/>
    <property type="project" value="InterPro"/>
</dbReference>
<comment type="caution">
    <text evidence="11">The sequence shown here is derived from an EMBL/GenBank/DDBJ whole genome shotgun (WGS) entry which is preliminary data.</text>
</comment>
<keyword evidence="4 9" id="KW-0349">Heme</keyword>
<name>A0AAV5AR49_9AGAM</name>
<evidence type="ECO:0000256" key="10">
    <source>
        <dbReference type="RuleBase" id="RU000461"/>
    </source>
</evidence>
<comment type="pathway">
    <text evidence="2">Secondary metabolite biosynthesis.</text>
</comment>
<dbReference type="PROSITE" id="PS00086">
    <property type="entry name" value="CYTOCHROME_P450"/>
    <property type="match status" value="1"/>
</dbReference>
<evidence type="ECO:0000256" key="8">
    <source>
        <dbReference type="ARBA" id="ARBA00023033"/>
    </source>
</evidence>
<evidence type="ECO:0000313" key="11">
    <source>
        <dbReference type="EMBL" id="GJJ14350.1"/>
    </source>
</evidence>
<dbReference type="PANTHER" id="PTHR46300">
    <property type="entry name" value="P450, PUTATIVE (EUROFUNG)-RELATED-RELATED"/>
    <property type="match status" value="1"/>
</dbReference>
<sequence length="357" mass="40222">MAEPTESDFRKTSGGTCSEYFTKPKIIRAGPVIATVIVRVTYGSYLTDEDDPCFSIPMQTMSDFSTAAVPGDFLVKFFPVLRYLPKWMPGAGFLKKAEEWGKNQYDSAWMPYKWTEDHMSIIITSCKRLQARHTFLVLSALLHERGGNLSPNEKHNLVWSTSAVLGGGLDTISNVKLKLRSTLYFALADRPSLPYIRALVTELYRWRTAGPLGIAHSLNKDDVYNGFVIKKGTIIIPNVWHMLHDPNTYPDPMTFNPERYKGLDTEMKKVTDLAFGFGRRACPGYHFAQGTIYSVIMTTLATCDILPPTNADGKQYIPEIEHSSGTISVPSHFDVRIKSRLSRAQELLHDVLSKERM</sequence>
<dbReference type="InterPro" id="IPR001128">
    <property type="entry name" value="Cyt_P450"/>
</dbReference>
<dbReference type="GO" id="GO:0005506">
    <property type="term" value="F:iron ion binding"/>
    <property type="evidence" value="ECO:0007669"/>
    <property type="project" value="InterPro"/>
</dbReference>
<feature type="binding site" description="axial binding residue" evidence="9">
    <location>
        <position position="282"/>
    </location>
    <ligand>
        <name>heme</name>
        <dbReference type="ChEBI" id="CHEBI:30413"/>
    </ligand>
    <ligandPart>
        <name>Fe</name>
        <dbReference type="ChEBI" id="CHEBI:18248"/>
    </ligandPart>
</feature>
<dbReference type="InterPro" id="IPR050364">
    <property type="entry name" value="Cytochrome_P450_fung"/>
</dbReference>
<gene>
    <name evidence="11" type="ORF">Clacol_008614</name>
</gene>
<keyword evidence="12" id="KW-1185">Reference proteome</keyword>
<accession>A0AAV5AR49</accession>
<evidence type="ECO:0008006" key="13">
    <source>
        <dbReference type="Google" id="ProtNLM"/>
    </source>
</evidence>
<evidence type="ECO:0000256" key="3">
    <source>
        <dbReference type="ARBA" id="ARBA00010617"/>
    </source>
</evidence>
<proteinExistence type="inferred from homology"/>
<dbReference type="GO" id="GO:0020037">
    <property type="term" value="F:heme binding"/>
    <property type="evidence" value="ECO:0007669"/>
    <property type="project" value="InterPro"/>
</dbReference>
<dbReference type="InterPro" id="IPR036396">
    <property type="entry name" value="Cyt_P450_sf"/>
</dbReference>
<evidence type="ECO:0000256" key="1">
    <source>
        <dbReference type="ARBA" id="ARBA00001971"/>
    </source>
</evidence>
<evidence type="ECO:0000256" key="5">
    <source>
        <dbReference type="ARBA" id="ARBA00022723"/>
    </source>
</evidence>
<dbReference type="AlphaFoldDB" id="A0AAV5AR49"/>
<dbReference type="Gene3D" id="1.10.630.10">
    <property type="entry name" value="Cytochrome P450"/>
    <property type="match status" value="2"/>
</dbReference>
<dbReference type="Proteomes" id="UP001050691">
    <property type="component" value="Unassembled WGS sequence"/>
</dbReference>
<comment type="similarity">
    <text evidence="3 10">Belongs to the cytochrome P450 family.</text>
</comment>
<dbReference type="PRINTS" id="PR00463">
    <property type="entry name" value="EP450I"/>
</dbReference>
<dbReference type="GO" id="GO:0004497">
    <property type="term" value="F:monooxygenase activity"/>
    <property type="evidence" value="ECO:0007669"/>
    <property type="project" value="UniProtKB-KW"/>
</dbReference>
<dbReference type="SUPFAM" id="SSF48264">
    <property type="entry name" value="Cytochrome P450"/>
    <property type="match status" value="1"/>
</dbReference>
<dbReference type="InterPro" id="IPR002401">
    <property type="entry name" value="Cyt_P450_E_grp-I"/>
</dbReference>
<dbReference type="EMBL" id="BPWL01000009">
    <property type="protein sequence ID" value="GJJ14350.1"/>
    <property type="molecule type" value="Genomic_DNA"/>
</dbReference>
<evidence type="ECO:0000256" key="2">
    <source>
        <dbReference type="ARBA" id="ARBA00005179"/>
    </source>
</evidence>
<keyword evidence="5 9" id="KW-0479">Metal-binding</keyword>
<evidence type="ECO:0000256" key="6">
    <source>
        <dbReference type="ARBA" id="ARBA00023002"/>
    </source>
</evidence>
<keyword evidence="8 10" id="KW-0503">Monooxygenase</keyword>
<organism evidence="11 12">
    <name type="scientific">Clathrus columnatus</name>
    <dbReference type="NCBI Taxonomy" id="1419009"/>
    <lineage>
        <taxon>Eukaryota</taxon>
        <taxon>Fungi</taxon>
        <taxon>Dikarya</taxon>
        <taxon>Basidiomycota</taxon>
        <taxon>Agaricomycotina</taxon>
        <taxon>Agaricomycetes</taxon>
        <taxon>Phallomycetidae</taxon>
        <taxon>Phallales</taxon>
        <taxon>Clathraceae</taxon>
        <taxon>Clathrus</taxon>
    </lineage>
</organism>
<evidence type="ECO:0000256" key="9">
    <source>
        <dbReference type="PIRSR" id="PIRSR602401-1"/>
    </source>
</evidence>
<dbReference type="PANTHER" id="PTHR46300:SF5">
    <property type="entry name" value="CYTOCHROME P450"/>
    <property type="match status" value="1"/>
</dbReference>
<evidence type="ECO:0000256" key="7">
    <source>
        <dbReference type="ARBA" id="ARBA00023004"/>
    </source>
</evidence>
<keyword evidence="6 10" id="KW-0560">Oxidoreductase</keyword>
<dbReference type="InterPro" id="IPR017972">
    <property type="entry name" value="Cyt_P450_CS"/>
</dbReference>
<keyword evidence="7 9" id="KW-0408">Iron</keyword>
<evidence type="ECO:0000313" key="12">
    <source>
        <dbReference type="Proteomes" id="UP001050691"/>
    </source>
</evidence>
<reference evidence="11" key="1">
    <citation type="submission" date="2021-10" db="EMBL/GenBank/DDBJ databases">
        <title>De novo Genome Assembly of Clathrus columnatus (Basidiomycota, Fungi) Using Illumina and Nanopore Sequence Data.</title>
        <authorList>
            <person name="Ogiso-Tanaka E."/>
            <person name="Itagaki H."/>
            <person name="Hosoya T."/>
            <person name="Hosaka K."/>
        </authorList>
    </citation>
    <scope>NUCLEOTIDE SEQUENCE</scope>
    <source>
        <strain evidence="11">MO-923</strain>
    </source>
</reference>